<reference evidence="2 3" key="1">
    <citation type="journal article" date="2018" name="Nat. Ecol. Evol.">
        <title>Pezizomycetes genomes reveal the molecular basis of ectomycorrhizal truffle lifestyle.</title>
        <authorList>
            <person name="Murat C."/>
            <person name="Payen T."/>
            <person name="Noel B."/>
            <person name="Kuo A."/>
            <person name="Morin E."/>
            <person name="Chen J."/>
            <person name="Kohler A."/>
            <person name="Krizsan K."/>
            <person name="Balestrini R."/>
            <person name="Da Silva C."/>
            <person name="Montanini B."/>
            <person name="Hainaut M."/>
            <person name="Levati E."/>
            <person name="Barry K.W."/>
            <person name="Belfiori B."/>
            <person name="Cichocki N."/>
            <person name="Clum A."/>
            <person name="Dockter R.B."/>
            <person name="Fauchery L."/>
            <person name="Guy J."/>
            <person name="Iotti M."/>
            <person name="Le Tacon F."/>
            <person name="Lindquist E.A."/>
            <person name="Lipzen A."/>
            <person name="Malagnac F."/>
            <person name="Mello A."/>
            <person name="Molinier V."/>
            <person name="Miyauchi S."/>
            <person name="Poulain J."/>
            <person name="Riccioni C."/>
            <person name="Rubini A."/>
            <person name="Sitrit Y."/>
            <person name="Splivallo R."/>
            <person name="Traeger S."/>
            <person name="Wang M."/>
            <person name="Zifcakova L."/>
            <person name="Wipf D."/>
            <person name="Zambonelli A."/>
            <person name="Paolocci F."/>
            <person name="Nowrousian M."/>
            <person name="Ottonello S."/>
            <person name="Baldrian P."/>
            <person name="Spatafora J.W."/>
            <person name="Henrissat B."/>
            <person name="Nagy L.G."/>
            <person name="Aury J.M."/>
            <person name="Wincker P."/>
            <person name="Grigoriev I.V."/>
            <person name="Bonfante P."/>
            <person name="Martin F.M."/>
        </authorList>
    </citation>
    <scope>NUCLEOTIDE SEQUENCE [LARGE SCALE GENOMIC DNA]</scope>
    <source>
        <strain evidence="2 3">RN42</strain>
    </source>
</reference>
<sequence length="319" mass="36903">MGTTSRALPKNTDPSKFKPLHENPPATNSDTRQHRLDNFAHEKPLNPRTLTNGQSIIHSDTHGHNRTIFGTVHENPPRDNSKKSAASLRAHLYIPSPLRMKQVPIIPFNKNNFIKRGRRAKRVRPLYENTSCLRTSSRALRHKNYQQFDSTRELRDYSSKATHEPSRSTTASFYEQYHSHTRHPELEPLVRMFKVSFIYSHTQSNPSPSNRNTHEDPSNTKHFCTRIHHLSIPYENSTTKSTRAPRAHLYITPTTRMKRDALLPPVRTTTANGVDNEQRDTQEPIHENPPYSDTRQRRQKTTRASVTRLLFPATRETIT</sequence>
<gene>
    <name evidence="2" type="ORF">BJ508DRAFT_313910</name>
</gene>
<feature type="compositionally biased region" description="Basic and acidic residues" evidence="1">
    <location>
        <begin position="276"/>
        <end position="286"/>
    </location>
</feature>
<feature type="compositionally biased region" description="Polar residues" evidence="1">
    <location>
        <begin position="202"/>
        <end position="211"/>
    </location>
</feature>
<feature type="compositionally biased region" description="Basic and acidic residues" evidence="1">
    <location>
        <begin position="150"/>
        <end position="166"/>
    </location>
</feature>
<feature type="region of interest" description="Disordered" evidence="1">
    <location>
        <begin position="268"/>
        <end position="302"/>
    </location>
</feature>
<name>A0A3N4HGX8_ASCIM</name>
<keyword evidence="3" id="KW-1185">Reference proteome</keyword>
<feature type="region of interest" description="Disordered" evidence="1">
    <location>
        <begin position="143"/>
        <end position="171"/>
    </location>
</feature>
<proteinExistence type="predicted"/>
<organism evidence="2 3">
    <name type="scientific">Ascobolus immersus RN42</name>
    <dbReference type="NCBI Taxonomy" id="1160509"/>
    <lineage>
        <taxon>Eukaryota</taxon>
        <taxon>Fungi</taxon>
        <taxon>Dikarya</taxon>
        <taxon>Ascomycota</taxon>
        <taxon>Pezizomycotina</taxon>
        <taxon>Pezizomycetes</taxon>
        <taxon>Pezizales</taxon>
        <taxon>Ascobolaceae</taxon>
        <taxon>Ascobolus</taxon>
    </lineage>
</organism>
<protein>
    <submittedName>
        <fullName evidence="2">Uncharacterized protein</fullName>
    </submittedName>
</protein>
<evidence type="ECO:0000256" key="1">
    <source>
        <dbReference type="SAM" id="MobiDB-lite"/>
    </source>
</evidence>
<dbReference type="Proteomes" id="UP000275078">
    <property type="component" value="Unassembled WGS sequence"/>
</dbReference>
<evidence type="ECO:0000313" key="3">
    <source>
        <dbReference type="Proteomes" id="UP000275078"/>
    </source>
</evidence>
<evidence type="ECO:0000313" key="2">
    <source>
        <dbReference type="EMBL" id="RPA73332.1"/>
    </source>
</evidence>
<dbReference type="AlphaFoldDB" id="A0A3N4HGX8"/>
<feature type="region of interest" description="Disordered" evidence="1">
    <location>
        <begin position="1"/>
        <end position="32"/>
    </location>
</feature>
<dbReference type="EMBL" id="ML119825">
    <property type="protein sequence ID" value="RPA73332.1"/>
    <property type="molecule type" value="Genomic_DNA"/>
</dbReference>
<feature type="region of interest" description="Disordered" evidence="1">
    <location>
        <begin position="202"/>
        <end position="221"/>
    </location>
</feature>
<accession>A0A3N4HGX8</accession>